<dbReference type="InterPro" id="IPR011037">
    <property type="entry name" value="Pyrv_Knase-like_insert_dom_sf"/>
</dbReference>
<dbReference type="EMBL" id="JAHZIJ010000004">
    <property type="protein sequence ID" value="MBW7474725.1"/>
    <property type="molecule type" value="Genomic_DNA"/>
</dbReference>
<evidence type="ECO:0000313" key="3">
    <source>
        <dbReference type="Proteomes" id="UP000812277"/>
    </source>
</evidence>
<evidence type="ECO:0000259" key="1">
    <source>
        <dbReference type="PROSITE" id="PS51340"/>
    </source>
</evidence>
<dbReference type="RefSeq" id="WP_219871970.1">
    <property type="nucleotide sequence ID" value="NZ_JAHZIJ010000004.1"/>
</dbReference>
<dbReference type="Proteomes" id="UP000812277">
    <property type="component" value="Unassembled WGS sequence"/>
</dbReference>
<dbReference type="SUPFAM" id="SSF50800">
    <property type="entry name" value="PK beta-barrel domain-like"/>
    <property type="match status" value="1"/>
</dbReference>
<name>A0ABS7D465_9BACL</name>
<dbReference type="Pfam" id="PF03476">
    <property type="entry name" value="MOSC_N"/>
    <property type="match status" value="1"/>
</dbReference>
<dbReference type="Pfam" id="PF03473">
    <property type="entry name" value="MOSC"/>
    <property type="match status" value="1"/>
</dbReference>
<dbReference type="InterPro" id="IPR005303">
    <property type="entry name" value="MOCOS_middle"/>
</dbReference>
<keyword evidence="3" id="KW-1185">Reference proteome</keyword>
<dbReference type="PROSITE" id="PS51340">
    <property type="entry name" value="MOSC"/>
    <property type="match status" value="1"/>
</dbReference>
<protein>
    <submittedName>
        <fullName evidence="2">MOSC domain-containing protein</fullName>
    </submittedName>
</protein>
<feature type="domain" description="MOSC" evidence="1">
    <location>
        <begin position="20"/>
        <end position="243"/>
    </location>
</feature>
<reference evidence="2 3" key="1">
    <citation type="submission" date="2021-07" db="EMBL/GenBank/DDBJ databases">
        <title>Paenibacillus radiodurans sp. nov., isolated from the southeastern edge of Tengger Desert.</title>
        <authorList>
            <person name="Zhang G."/>
        </authorList>
    </citation>
    <scope>NUCLEOTIDE SEQUENCE [LARGE SCALE GENOMIC DNA]</scope>
    <source>
        <strain evidence="2 3">DT7-4</strain>
    </source>
</reference>
<gene>
    <name evidence="2" type="ORF">K0T92_08200</name>
</gene>
<dbReference type="InterPro" id="IPR005302">
    <property type="entry name" value="MoCF_Sase_C"/>
</dbReference>
<dbReference type="Gene3D" id="2.40.33.20">
    <property type="entry name" value="PK beta-barrel domain-like"/>
    <property type="match status" value="1"/>
</dbReference>
<accession>A0ABS7D465</accession>
<evidence type="ECO:0000313" key="2">
    <source>
        <dbReference type="EMBL" id="MBW7474725.1"/>
    </source>
</evidence>
<proteinExistence type="predicted"/>
<organism evidence="2 3">
    <name type="scientific">Paenibacillus oenotherae</name>
    <dbReference type="NCBI Taxonomy" id="1435645"/>
    <lineage>
        <taxon>Bacteria</taxon>
        <taxon>Bacillati</taxon>
        <taxon>Bacillota</taxon>
        <taxon>Bacilli</taxon>
        <taxon>Bacillales</taxon>
        <taxon>Paenibacillaceae</taxon>
        <taxon>Paenibacillus</taxon>
    </lineage>
</organism>
<comment type="caution">
    <text evidence="2">The sequence shown here is derived from an EMBL/GenBank/DDBJ whole genome shotgun (WGS) entry which is preliminary data.</text>
</comment>
<sequence length="248" mass="27764">MQQVGEIMQISRYPVKSFAGESVARIEIANYGIYGDRSHAFVDETVEDDWERFITARRIPEMLGYKAQLMGNGDGSRFPDVKVTSPEGHVFDWDEHLLKEIQAYSAIKLSMIQYEPVSADLLAVDLGSVLIITDSSLRELEKLWGKGLDPRRFRANLIIKIREGMTCREQDFIGKQLHIGRNVVLSVDTACERCSMITFDPESLARDASLLKVVNEKLDLKYGVYASVIKTGEIAAGDQVFLAGLDLG</sequence>